<sequence>MYHKSFRPAGGPVLITSRPSETLHVPTCDGVAIIDRSVRPKVGDTIYFVAFGICQLGMLGRDYITCEDGETFEGEALEEITIIGVQTWGVISAREDNRPTI</sequence>
<accession>A0ABY3A0H7</accession>
<proteinExistence type="predicted"/>
<evidence type="ECO:0000313" key="2">
    <source>
        <dbReference type="Proteomes" id="UP000319715"/>
    </source>
</evidence>
<gene>
    <name evidence="1" type="ORF">FK492_06230</name>
</gene>
<comment type="caution">
    <text evidence="1">The sequence shown here is derived from an EMBL/GenBank/DDBJ whole genome shotgun (WGS) entry which is preliminary data.</text>
</comment>
<organism evidence="1 2">
    <name type="scientific">Pantoea dispersa</name>
    <dbReference type="NCBI Taxonomy" id="59814"/>
    <lineage>
        <taxon>Bacteria</taxon>
        <taxon>Pseudomonadati</taxon>
        <taxon>Pseudomonadota</taxon>
        <taxon>Gammaproteobacteria</taxon>
        <taxon>Enterobacterales</taxon>
        <taxon>Erwiniaceae</taxon>
        <taxon>Pantoea</taxon>
    </lineage>
</organism>
<keyword evidence="2" id="KW-1185">Reference proteome</keyword>
<evidence type="ECO:0000313" key="1">
    <source>
        <dbReference type="EMBL" id="TQC76146.1"/>
    </source>
</evidence>
<reference evidence="1 2" key="1">
    <citation type="submission" date="2019-06" db="EMBL/GenBank/DDBJ databases">
        <title>Pantoea dispersa Assembly.</title>
        <authorList>
            <person name="Wang J."/>
        </authorList>
    </citation>
    <scope>NUCLEOTIDE SEQUENCE [LARGE SCALE GENOMIC DNA]</scope>
    <source>
        <strain evidence="2">bio</strain>
    </source>
</reference>
<dbReference type="EMBL" id="VICF01000002">
    <property type="protein sequence ID" value="TQC76146.1"/>
    <property type="molecule type" value="Genomic_DNA"/>
</dbReference>
<protein>
    <submittedName>
        <fullName evidence="1">Uncharacterized protein</fullName>
    </submittedName>
</protein>
<name>A0ABY3A0H7_9GAMM</name>
<dbReference type="Proteomes" id="UP000319715">
    <property type="component" value="Unassembled WGS sequence"/>
</dbReference>